<feature type="domain" description="Aminoglycoside phosphotransferase" evidence="1">
    <location>
        <begin position="90"/>
        <end position="198"/>
    </location>
</feature>
<protein>
    <submittedName>
        <fullName evidence="2">Phosphotransferase</fullName>
    </submittedName>
</protein>
<organism evidence="2 3">
    <name type="scientific">Nonomuraea bangladeshensis</name>
    <dbReference type="NCBI Taxonomy" id="404385"/>
    <lineage>
        <taxon>Bacteria</taxon>
        <taxon>Bacillati</taxon>
        <taxon>Actinomycetota</taxon>
        <taxon>Actinomycetes</taxon>
        <taxon>Streptosporangiales</taxon>
        <taxon>Streptosporangiaceae</taxon>
        <taxon>Nonomuraea</taxon>
    </lineage>
</organism>
<proteinExistence type="predicted"/>
<keyword evidence="3" id="KW-1185">Reference proteome</keyword>
<accession>A0ABV3GW42</accession>
<dbReference type="SUPFAM" id="SSF56112">
    <property type="entry name" value="Protein kinase-like (PK-like)"/>
    <property type="match status" value="1"/>
</dbReference>
<dbReference type="Gene3D" id="3.90.1200.10">
    <property type="match status" value="1"/>
</dbReference>
<dbReference type="RefSeq" id="WP_364444889.1">
    <property type="nucleotide sequence ID" value="NZ_JBFARM010000001.1"/>
</dbReference>
<reference evidence="2 3" key="1">
    <citation type="submission" date="2024-06" db="EMBL/GenBank/DDBJ databases">
        <title>The Natural Products Discovery Center: Release of the First 8490 Sequenced Strains for Exploring Actinobacteria Biosynthetic Diversity.</title>
        <authorList>
            <person name="Kalkreuter E."/>
            <person name="Kautsar S.A."/>
            <person name="Yang D."/>
            <person name="Bader C.D."/>
            <person name="Teijaro C.N."/>
            <person name="Fluegel L."/>
            <person name="Davis C.M."/>
            <person name="Simpson J.R."/>
            <person name="Lauterbach L."/>
            <person name="Steele A.D."/>
            <person name="Gui C."/>
            <person name="Meng S."/>
            <person name="Li G."/>
            <person name="Viehrig K."/>
            <person name="Ye F."/>
            <person name="Su P."/>
            <person name="Kiefer A.F."/>
            <person name="Nichols A."/>
            <person name="Cepeda A.J."/>
            <person name="Yan W."/>
            <person name="Fan B."/>
            <person name="Jiang Y."/>
            <person name="Adhikari A."/>
            <person name="Zheng C.-J."/>
            <person name="Schuster L."/>
            <person name="Cowan T.M."/>
            <person name="Smanski M.J."/>
            <person name="Chevrette M.G."/>
            <person name="De Carvalho L.P.S."/>
            <person name="Shen B."/>
        </authorList>
    </citation>
    <scope>NUCLEOTIDE SEQUENCE [LARGE SCALE GENOMIC DNA]</scope>
    <source>
        <strain evidence="2 3">NPDC049574</strain>
    </source>
</reference>
<dbReference type="Pfam" id="PF01636">
    <property type="entry name" value="APH"/>
    <property type="match status" value="1"/>
</dbReference>
<gene>
    <name evidence="2" type="ORF">AB0K40_03240</name>
</gene>
<evidence type="ECO:0000313" key="2">
    <source>
        <dbReference type="EMBL" id="MEV4284498.1"/>
    </source>
</evidence>
<evidence type="ECO:0000259" key="1">
    <source>
        <dbReference type="Pfam" id="PF01636"/>
    </source>
</evidence>
<name>A0ABV3GW42_9ACTN</name>
<dbReference type="InterPro" id="IPR002575">
    <property type="entry name" value="Aminoglycoside_PTrfase"/>
</dbReference>
<dbReference type="Proteomes" id="UP001552427">
    <property type="component" value="Unassembled WGS sequence"/>
</dbReference>
<dbReference type="EMBL" id="JBFARM010000001">
    <property type="protein sequence ID" value="MEV4284498.1"/>
    <property type="molecule type" value="Genomic_DNA"/>
</dbReference>
<evidence type="ECO:0000313" key="3">
    <source>
        <dbReference type="Proteomes" id="UP001552427"/>
    </source>
</evidence>
<comment type="caution">
    <text evidence="2">The sequence shown here is derived from an EMBL/GenBank/DDBJ whole genome shotgun (WGS) entry which is preliminary data.</text>
</comment>
<sequence length="270" mass="29775">MPVAGYGDACWRWAMEGGNDSGAIRIGRTVRRPVRAWTASVHELLRHLETKEFEGAPRVLGVDADGREILTYLEGDTIGGRRVWPEWTRAEDTLRQVARWLRAYHEAVADFAPSPDARWRTGGRWAPGLIIAHNDASPFNAAWHDGRLAGFFDWDFAGPVTRDSDVAWVALAWVPLHARRVAAAEGFADFAARPARLRLFLDAYGWAGDLAAVIADIRGRLAERAARIRRLGAAGEPLHARLLRQGVADDLDQAVAELEGFPLSGGRQEG</sequence>
<dbReference type="InterPro" id="IPR011009">
    <property type="entry name" value="Kinase-like_dom_sf"/>
</dbReference>